<evidence type="ECO:0000256" key="3">
    <source>
        <dbReference type="ARBA" id="ARBA00022448"/>
    </source>
</evidence>
<dbReference type="InterPro" id="IPR051410">
    <property type="entry name" value="Ferric/Cupric_Reductase"/>
</dbReference>
<keyword evidence="3" id="KW-0813">Transport</keyword>
<keyword evidence="7" id="KW-0560">Oxidoreductase</keyword>
<organism evidence="12 13">
    <name type="scientific">Pestalotiopsis fici (strain W106-1 / CGMCC3.15140)</name>
    <dbReference type="NCBI Taxonomy" id="1229662"/>
    <lineage>
        <taxon>Eukaryota</taxon>
        <taxon>Fungi</taxon>
        <taxon>Dikarya</taxon>
        <taxon>Ascomycota</taxon>
        <taxon>Pezizomycotina</taxon>
        <taxon>Sordariomycetes</taxon>
        <taxon>Xylariomycetidae</taxon>
        <taxon>Amphisphaeriales</taxon>
        <taxon>Sporocadaceae</taxon>
        <taxon>Pestalotiopsis</taxon>
    </lineage>
</organism>
<dbReference type="OMA" id="PWLDQPV"/>
<proteinExistence type="inferred from homology"/>
<dbReference type="eggNOG" id="KOG0039">
    <property type="taxonomic scope" value="Eukaryota"/>
</dbReference>
<dbReference type="Pfam" id="PF08022">
    <property type="entry name" value="FAD_binding_8"/>
    <property type="match status" value="1"/>
</dbReference>
<evidence type="ECO:0000256" key="4">
    <source>
        <dbReference type="ARBA" id="ARBA00022692"/>
    </source>
</evidence>
<evidence type="ECO:0000256" key="1">
    <source>
        <dbReference type="ARBA" id="ARBA00004141"/>
    </source>
</evidence>
<dbReference type="PANTHER" id="PTHR32361">
    <property type="entry name" value="FERRIC/CUPRIC REDUCTASE TRANSMEMBRANE COMPONENT"/>
    <property type="match status" value="1"/>
</dbReference>
<feature type="transmembrane region" description="Helical" evidence="10">
    <location>
        <begin position="232"/>
        <end position="253"/>
    </location>
</feature>
<evidence type="ECO:0000256" key="10">
    <source>
        <dbReference type="SAM" id="Phobius"/>
    </source>
</evidence>
<dbReference type="InterPro" id="IPR013121">
    <property type="entry name" value="Fe_red_NAD-bd_6"/>
</dbReference>
<dbReference type="FunCoup" id="W3XNH7">
    <property type="interactions" value="15"/>
</dbReference>
<comment type="subcellular location">
    <subcellularLocation>
        <location evidence="1">Membrane</location>
        <topology evidence="1">Multi-pass membrane protein</topology>
    </subcellularLocation>
</comment>
<evidence type="ECO:0000313" key="13">
    <source>
        <dbReference type="Proteomes" id="UP000030651"/>
    </source>
</evidence>
<dbReference type="Gene3D" id="3.40.50.80">
    <property type="entry name" value="Nucleotide-binding domain of ferredoxin-NADP reductase (FNR) module"/>
    <property type="match status" value="1"/>
</dbReference>
<keyword evidence="6 10" id="KW-1133">Transmembrane helix</keyword>
<evidence type="ECO:0000256" key="8">
    <source>
        <dbReference type="ARBA" id="ARBA00023065"/>
    </source>
</evidence>
<dbReference type="PANTHER" id="PTHR32361:SF23">
    <property type="entry name" value="FERRIC-CHELATE REDUCTASE"/>
    <property type="match status" value="1"/>
</dbReference>
<dbReference type="GO" id="GO:0000293">
    <property type="term" value="F:ferric-chelate reductase activity"/>
    <property type="evidence" value="ECO:0007669"/>
    <property type="project" value="UniProtKB-ARBA"/>
</dbReference>
<keyword evidence="13" id="KW-1185">Reference proteome</keyword>
<dbReference type="InterPro" id="IPR017927">
    <property type="entry name" value="FAD-bd_FR_type"/>
</dbReference>
<dbReference type="InParanoid" id="W3XNH7"/>
<sequence length="575" mass="64413">MWLDQPVTLHGSREDECELTAEQSDWVYALGTIYFFVATIAVCTFGFWALRLAPKSLRAKKPWQKLISSFRFLAYRHSNSRALYSYLPSLGVGILLAIGAVFFFAMTLGPQPYYWPNTRTLTYAGSPPIATRAGWMALACLPFVVILPTKANTIASFTGVSHDRLIVFHNWVGWAMFVLALIHTFPFIIYHKWKGDLDMQWTMSIFYWSGTAALICQAYLQFMSISSIRNRYYEVFKVTHFAAAILFILFLFFHCDYTLSSWDYFIAAGVLYTLSWLYSQTRTYFEHGISCKATFEMVSDVCMKITISIDAKWTTAQHVFLRFITLNTHSLTAHPFTICSIPTPDKVPGKTKMVFYVQPRGGTTGRLAKIAANQPGYTVPVLIDGPYGGVQNRPLTEYNRSIVVTCGSGAALSLGTAMDVIVKSIPSSREKSDHRMHIVIATRDRSLVQWFEDALLAFMEETRTSWPQDQLEISIYQTGFIDSTRTSSDEEKGDSNKVTSIAQGKLPITVYSGRPNISALVREATLESNSTVGILACGPAGVLQEVQSEAAAAQLRILKSEAGAREVYLHSELFS</sequence>
<dbReference type="RefSeq" id="XP_007828105.1">
    <property type="nucleotide sequence ID" value="XM_007829914.1"/>
</dbReference>
<evidence type="ECO:0000259" key="11">
    <source>
        <dbReference type="PROSITE" id="PS51384"/>
    </source>
</evidence>
<dbReference type="EMBL" id="KI912109">
    <property type="protein sequence ID" value="ETS87505.1"/>
    <property type="molecule type" value="Genomic_DNA"/>
</dbReference>
<reference evidence="13" key="1">
    <citation type="journal article" date="2015" name="BMC Genomics">
        <title>Genomic and transcriptomic analysis of the endophytic fungus Pestalotiopsis fici reveals its lifestyle and high potential for synthesis of natural products.</title>
        <authorList>
            <person name="Wang X."/>
            <person name="Zhang X."/>
            <person name="Liu L."/>
            <person name="Xiang M."/>
            <person name="Wang W."/>
            <person name="Sun X."/>
            <person name="Che Y."/>
            <person name="Guo L."/>
            <person name="Liu G."/>
            <person name="Guo L."/>
            <person name="Wang C."/>
            <person name="Yin W.B."/>
            <person name="Stadler M."/>
            <person name="Zhang X."/>
            <person name="Liu X."/>
        </authorList>
    </citation>
    <scope>NUCLEOTIDE SEQUENCE [LARGE SCALE GENOMIC DNA]</scope>
    <source>
        <strain evidence="13">W106-1 / CGMCC3.15140</strain>
    </source>
</reference>
<dbReference type="GO" id="GO:0006879">
    <property type="term" value="P:intracellular iron ion homeostasis"/>
    <property type="evidence" value="ECO:0007669"/>
    <property type="project" value="TreeGrafter"/>
</dbReference>
<dbReference type="GeneID" id="19266346"/>
<dbReference type="GO" id="GO:0005886">
    <property type="term" value="C:plasma membrane"/>
    <property type="evidence" value="ECO:0007669"/>
    <property type="project" value="TreeGrafter"/>
</dbReference>
<keyword evidence="4 10" id="KW-0812">Transmembrane</keyword>
<keyword evidence="8" id="KW-0406">Ion transport</keyword>
<dbReference type="SFLD" id="SFLDS00052">
    <property type="entry name" value="Ferric_Reductase_Domain"/>
    <property type="match status" value="1"/>
</dbReference>
<comment type="similarity">
    <text evidence="2">Belongs to the ferric reductase (FRE) family.</text>
</comment>
<dbReference type="PROSITE" id="PS51384">
    <property type="entry name" value="FAD_FR"/>
    <property type="match status" value="1"/>
</dbReference>
<evidence type="ECO:0000256" key="7">
    <source>
        <dbReference type="ARBA" id="ARBA00023002"/>
    </source>
</evidence>
<accession>W3XNH7</accession>
<feature type="transmembrane region" description="Helical" evidence="10">
    <location>
        <begin position="168"/>
        <end position="189"/>
    </location>
</feature>
<feature type="transmembrane region" description="Helical" evidence="10">
    <location>
        <begin position="86"/>
        <end position="109"/>
    </location>
</feature>
<evidence type="ECO:0000256" key="2">
    <source>
        <dbReference type="ARBA" id="ARBA00006278"/>
    </source>
</evidence>
<dbReference type="STRING" id="1229662.W3XNH7"/>
<dbReference type="HOGENOM" id="CLU_010365_7_2_1"/>
<keyword evidence="5" id="KW-0249">Electron transport</keyword>
<dbReference type="Pfam" id="PF01794">
    <property type="entry name" value="Ferric_reduct"/>
    <property type="match status" value="1"/>
</dbReference>
<dbReference type="CDD" id="cd06186">
    <property type="entry name" value="NOX_Duox_like_FAD_NADP"/>
    <property type="match status" value="1"/>
</dbReference>
<dbReference type="KEGG" id="pfy:PFICI_01333"/>
<name>W3XNH7_PESFW</name>
<dbReference type="OrthoDB" id="17725at2759"/>
<dbReference type="GO" id="GO:0015677">
    <property type="term" value="P:copper ion import"/>
    <property type="evidence" value="ECO:0007669"/>
    <property type="project" value="TreeGrafter"/>
</dbReference>
<dbReference type="InterPro" id="IPR013130">
    <property type="entry name" value="Fe3_Rdtase_TM_dom"/>
</dbReference>
<feature type="transmembrane region" description="Helical" evidence="10">
    <location>
        <begin position="129"/>
        <end position="147"/>
    </location>
</feature>
<dbReference type="GO" id="GO:0006826">
    <property type="term" value="P:iron ion transport"/>
    <property type="evidence" value="ECO:0007669"/>
    <property type="project" value="TreeGrafter"/>
</dbReference>
<gene>
    <name evidence="12" type="ORF">PFICI_01333</name>
</gene>
<evidence type="ECO:0000256" key="6">
    <source>
        <dbReference type="ARBA" id="ARBA00022989"/>
    </source>
</evidence>
<protein>
    <recommendedName>
        <fullName evidence="11">FAD-binding FR-type domain-containing protein</fullName>
    </recommendedName>
</protein>
<dbReference type="Pfam" id="PF08030">
    <property type="entry name" value="NAD_binding_6"/>
    <property type="match status" value="1"/>
</dbReference>
<evidence type="ECO:0000256" key="9">
    <source>
        <dbReference type="ARBA" id="ARBA00023136"/>
    </source>
</evidence>
<dbReference type="InterPro" id="IPR039261">
    <property type="entry name" value="FNR_nucleotide-bd"/>
</dbReference>
<keyword evidence="9 10" id="KW-0472">Membrane</keyword>
<evidence type="ECO:0000313" key="12">
    <source>
        <dbReference type="EMBL" id="ETS87505.1"/>
    </source>
</evidence>
<dbReference type="InterPro" id="IPR013112">
    <property type="entry name" value="FAD-bd_8"/>
</dbReference>
<feature type="transmembrane region" description="Helical" evidence="10">
    <location>
        <begin position="201"/>
        <end position="220"/>
    </location>
</feature>
<feature type="transmembrane region" description="Helical" evidence="10">
    <location>
        <begin position="26"/>
        <end position="50"/>
    </location>
</feature>
<evidence type="ECO:0000256" key="5">
    <source>
        <dbReference type="ARBA" id="ARBA00022982"/>
    </source>
</evidence>
<feature type="domain" description="FAD-binding FR-type" evidence="11">
    <location>
        <begin position="282"/>
        <end position="393"/>
    </location>
</feature>
<dbReference type="AlphaFoldDB" id="W3XNH7"/>
<dbReference type="SFLD" id="SFLDG01168">
    <property type="entry name" value="Ferric_reductase_subgroup_(FRE"/>
    <property type="match status" value="1"/>
</dbReference>
<dbReference type="Proteomes" id="UP000030651">
    <property type="component" value="Unassembled WGS sequence"/>
</dbReference>